<evidence type="ECO:0008006" key="3">
    <source>
        <dbReference type="Google" id="ProtNLM"/>
    </source>
</evidence>
<dbReference type="Gene3D" id="3.40.366.10">
    <property type="entry name" value="Malonyl-Coenzyme A Acyl Carrier Protein, domain 2"/>
    <property type="match status" value="1"/>
</dbReference>
<dbReference type="Proteomes" id="UP001649230">
    <property type="component" value="Chromosome"/>
</dbReference>
<name>A0ABY3SCP6_9BACL</name>
<evidence type="ECO:0000313" key="1">
    <source>
        <dbReference type="EMBL" id="UJF31773.1"/>
    </source>
</evidence>
<dbReference type="InterPro" id="IPR001227">
    <property type="entry name" value="Ac_transferase_dom_sf"/>
</dbReference>
<dbReference type="EMBL" id="CP090978">
    <property type="protein sequence ID" value="UJF31773.1"/>
    <property type="molecule type" value="Genomic_DNA"/>
</dbReference>
<protein>
    <recommendedName>
        <fullName evidence="3">Malonyl-CoA:ACP transacylase (MAT) domain-containing protein</fullName>
    </recommendedName>
</protein>
<accession>A0ABY3SCP6</accession>
<proteinExistence type="predicted"/>
<sequence length="93" mass="10226">MSVAFLFPGQGSQCPGMLHQLPSHPVIQATLDEATSIMDKDVLSMDTCEALSSTVSVQLALLFRELRLAVHSYRKEQNLTSSQDIQSAHLQLL</sequence>
<evidence type="ECO:0000313" key="2">
    <source>
        <dbReference type="Proteomes" id="UP001649230"/>
    </source>
</evidence>
<organism evidence="1 2">
    <name type="scientific">Paenibacillus hexagrammi</name>
    <dbReference type="NCBI Taxonomy" id="2908839"/>
    <lineage>
        <taxon>Bacteria</taxon>
        <taxon>Bacillati</taxon>
        <taxon>Bacillota</taxon>
        <taxon>Bacilli</taxon>
        <taxon>Bacillales</taxon>
        <taxon>Paenibacillaceae</taxon>
        <taxon>Paenibacillus</taxon>
    </lineage>
</organism>
<keyword evidence="2" id="KW-1185">Reference proteome</keyword>
<dbReference type="SUPFAM" id="SSF52151">
    <property type="entry name" value="FabD/lysophospholipase-like"/>
    <property type="match status" value="1"/>
</dbReference>
<gene>
    <name evidence="1" type="ORF">L0M14_18595</name>
</gene>
<dbReference type="InterPro" id="IPR016035">
    <property type="entry name" value="Acyl_Trfase/lysoPLipase"/>
</dbReference>
<reference evidence="1 2" key="1">
    <citation type="journal article" date="2024" name="Int. J. Syst. Evol. Microbiol.">
        <title>Paenibacillus hexagrammi sp. nov., a novel bacterium isolated from the gut content of Hexagrammos agrammus.</title>
        <authorList>
            <person name="Jung H.K."/>
            <person name="Kim D.G."/>
            <person name="Zin H."/>
            <person name="Park J."/>
            <person name="Jung H."/>
            <person name="Kim Y.O."/>
            <person name="Kong H.J."/>
            <person name="Kim J.W."/>
            <person name="Kim Y.S."/>
        </authorList>
    </citation>
    <scope>NUCLEOTIDE SEQUENCE [LARGE SCALE GENOMIC DNA]</scope>
    <source>
        <strain evidence="1 2">YPD9-1</strain>
    </source>
</reference>
<dbReference type="RefSeq" id="WP_235118118.1">
    <property type="nucleotide sequence ID" value="NZ_CP090978.1"/>
</dbReference>